<dbReference type="KEGG" id="acad:UA74_23635"/>
<comment type="pathway">
    <text evidence="1">Cofactor biosynthesis; riboflavin biosynthesis.</text>
</comment>
<dbReference type="AlphaFoldDB" id="A0AAC9PU63"/>
<gene>
    <name evidence="6" type="ORF">UA74_23635</name>
</gene>
<evidence type="ECO:0000256" key="4">
    <source>
        <dbReference type="SAM" id="MobiDB-lite"/>
    </source>
</evidence>
<dbReference type="EC" id="1.1.1.193" evidence="6"/>
<keyword evidence="3 6" id="KW-0560">Oxidoreductase</keyword>
<dbReference type="Pfam" id="PF01872">
    <property type="entry name" value="RibD_C"/>
    <property type="match status" value="1"/>
</dbReference>
<evidence type="ECO:0000259" key="5">
    <source>
        <dbReference type="Pfam" id="PF01872"/>
    </source>
</evidence>
<evidence type="ECO:0000256" key="2">
    <source>
        <dbReference type="ARBA" id="ARBA00022857"/>
    </source>
</evidence>
<accession>A0AAC9PU63</accession>
<feature type="compositionally biased region" description="Polar residues" evidence="4">
    <location>
        <begin position="1"/>
        <end position="16"/>
    </location>
</feature>
<dbReference type="Gene3D" id="3.40.430.10">
    <property type="entry name" value="Dihydrofolate Reductase, subunit A"/>
    <property type="match status" value="1"/>
</dbReference>
<dbReference type="GO" id="GO:0008703">
    <property type="term" value="F:5-amino-6-(5-phosphoribosylamino)uracil reductase activity"/>
    <property type="evidence" value="ECO:0007669"/>
    <property type="project" value="UniProtKB-EC"/>
</dbReference>
<proteinExistence type="predicted"/>
<dbReference type="EMBL" id="CP016076">
    <property type="protein sequence ID" value="APU16745.1"/>
    <property type="molecule type" value="Genomic_DNA"/>
</dbReference>
<dbReference type="PANTHER" id="PTHR38011">
    <property type="entry name" value="DIHYDROFOLATE REDUCTASE FAMILY PROTEIN (AFU_ORTHOLOGUE AFUA_8G06820)"/>
    <property type="match status" value="1"/>
</dbReference>
<dbReference type="InterPro" id="IPR024072">
    <property type="entry name" value="DHFR-like_dom_sf"/>
</dbReference>
<dbReference type="SUPFAM" id="SSF53597">
    <property type="entry name" value="Dihydrofolate reductase-like"/>
    <property type="match status" value="1"/>
</dbReference>
<organism evidence="6 7">
    <name type="scientific">Actinoalloteichus fjordicus</name>
    <dbReference type="NCBI Taxonomy" id="1612552"/>
    <lineage>
        <taxon>Bacteria</taxon>
        <taxon>Bacillati</taxon>
        <taxon>Actinomycetota</taxon>
        <taxon>Actinomycetes</taxon>
        <taxon>Pseudonocardiales</taxon>
        <taxon>Pseudonocardiaceae</taxon>
        <taxon>Actinoalloteichus</taxon>
    </lineage>
</organism>
<evidence type="ECO:0000256" key="3">
    <source>
        <dbReference type="ARBA" id="ARBA00023002"/>
    </source>
</evidence>
<dbReference type="Proteomes" id="UP000185511">
    <property type="component" value="Chromosome"/>
</dbReference>
<sequence length="271" mass="28216">MQSLFIATTETPSTTVGPGAAQAAEPGRALSELDVEAVYAYPEPLDRPWLRVNFVTSLDGAASAVDGRSRSLSSPADRRMLALLRDLSDVILVGAGTAVAEGYRAVRPQESRAERRARLGLTSLPPIAVVTATGDLDPASGLFGDASVDAPTIVFTTDAVGRDRRRALTSAGADVVIVGDQAVDLVALLAELDGRGLRRVCCEGGPRLFGSLIAADVVDELCLTVAPLLEGGTAPRISAAAPTVRPPSAMTLRSVLHADGQLFLRHARTQG</sequence>
<dbReference type="GO" id="GO:0009231">
    <property type="term" value="P:riboflavin biosynthetic process"/>
    <property type="evidence" value="ECO:0007669"/>
    <property type="project" value="InterPro"/>
</dbReference>
<name>A0AAC9PU63_9PSEU</name>
<keyword evidence="7" id="KW-1185">Reference proteome</keyword>
<feature type="region of interest" description="Disordered" evidence="4">
    <location>
        <begin position="1"/>
        <end position="27"/>
    </location>
</feature>
<dbReference type="InterPro" id="IPR002734">
    <property type="entry name" value="RibDG_C"/>
</dbReference>
<keyword evidence="2" id="KW-0521">NADP</keyword>
<evidence type="ECO:0000313" key="7">
    <source>
        <dbReference type="Proteomes" id="UP000185511"/>
    </source>
</evidence>
<reference evidence="7" key="1">
    <citation type="submission" date="2016-06" db="EMBL/GenBank/DDBJ databases">
        <title>Complete genome sequence of Actinoalloteichus fjordicus DSM 46855 (=ADI127-17), type strain of the new species Actinoalloteichus fjordicus.</title>
        <authorList>
            <person name="Ruckert C."/>
            <person name="Nouioui I."/>
            <person name="Willmese J."/>
            <person name="van Wezel G."/>
            <person name="Klenk H.-P."/>
            <person name="Kalinowski J."/>
            <person name="Zotchev S.B."/>
        </authorList>
    </citation>
    <scope>NUCLEOTIDE SEQUENCE [LARGE SCALE GENOMIC DNA]</scope>
    <source>
        <strain evidence="7">ADI127-7</strain>
    </source>
</reference>
<evidence type="ECO:0000256" key="1">
    <source>
        <dbReference type="ARBA" id="ARBA00005104"/>
    </source>
</evidence>
<dbReference type="RefSeq" id="WP_083683548.1">
    <property type="nucleotide sequence ID" value="NZ_CP016076.1"/>
</dbReference>
<dbReference type="PANTHER" id="PTHR38011:SF7">
    <property type="entry name" value="2,5-DIAMINO-6-RIBOSYLAMINO-4(3H)-PYRIMIDINONE 5'-PHOSPHATE REDUCTASE"/>
    <property type="match status" value="1"/>
</dbReference>
<dbReference type="InterPro" id="IPR050765">
    <property type="entry name" value="Riboflavin_Biosynth_HTPR"/>
</dbReference>
<feature type="domain" description="Bacterial bifunctional deaminase-reductase C-terminal" evidence="5">
    <location>
        <begin position="48"/>
        <end position="237"/>
    </location>
</feature>
<protein>
    <submittedName>
        <fullName evidence="6">Pyrimidine reductase, riboflavin biosynthesis</fullName>
        <ecNumber evidence="6">1.1.1.193</ecNumber>
    </submittedName>
</protein>
<evidence type="ECO:0000313" key="6">
    <source>
        <dbReference type="EMBL" id="APU16745.1"/>
    </source>
</evidence>